<keyword evidence="1" id="KW-1133">Transmembrane helix</keyword>
<dbReference type="RefSeq" id="WP_144758617.1">
    <property type="nucleotide sequence ID" value="NZ_VMNW02000091.1"/>
</dbReference>
<dbReference type="AlphaFoldDB" id="A0A5N0UPK9"/>
<protein>
    <submittedName>
        <fullName evidence="2">Uncharacterized protein</fullName>
    </submittedName>
</protein>
<reference evidence="2" key="1">
    <citation type="submission" date="2019-09" db="EMBL/GenBank/DDBJ databases">
        <authorList>
            <person name="Teo W.F.A."/>
            <person name="Duangmal K."/>
        </authorList>
    </citation>
    <scope>NUCLEOTIDE SEQUENCE [LARGE SCALE GENOMIC DNA]</scope>
    <source>
        <strain evidence="2">K81G1</strain>
    </source>
</reference>
<dbReference type="Proteomes" id="UP000319769">
    <property type="component" value="Unassembled WGS sequence"/>
</dbReference>
<keyword evidence="1" id="KW-0812">Transmembrane</keyword>
<evidence type="ECO:0000313" key="3">
    <source>
        <dbReference type="Proteomes" id="UP000319769"/>
    </source>
</evidence>
<keyword evidence="3" id="KW-1185">Reference proteome</keyword>
<gene>
    <name evidence="2" type="ORF">FPZ12_037510</name>
</gene>
<feature type="transmembrane region" description="Helical" evidence="1">
    <location>
        <begin position="6"/>
        <end position="25"/>
    </location>
</feature>
<dbReference type="EMBL" id="VMNW02000091">
    <property type="protein sequence ID" value="KAA9152186.1"/>
    <property type="molecule type" value="Genomic_DNA"/>
</dbReference>
<comment type="caution">
    <text evidence="2">The sequence shown here is derived from an EMBL/GenBank/DDBJ whole genome shotgun (WGS) entry which is preliminary data.</text>
</comment>
<evidence type="ECO:0000313" key="2">
    <source>
        <dbReference type="EMBL" id="KAA9152186.1"/>
    </source>
</evidence>
<keyword evidence="1" id="KW-0472">Membrane</keyword>
<dbReference type="NCBIfam" id="NF037944">
    <property type="entry name" value="holin_2"/>
    <property type="match status" value="1"/>
</dbReference>
<proteinExistence type="predicted"/>
<sequence length="71" mass="8000">MSYLPSIVLAAAGFLLLAVLVIRLFRVLRRFRSTMSMVVTDTNDRAGLVRARAAGVRYGLAQRRHRTPENQ</sequence>
<organism evidence="2 3">
    <name type="scientific">Amycolatopsis acidicola</name>
    <dbReference type="NCBI Taxonomy" id="2596893"/>
    <lineage>
        <taxon>Bacteria</taxon>
        <taxon>Bacillati</taxon>
        <taxon>Actinomycetota</taxon>
        <taxon>Actinomycetes</taxon>
        <taxon>Pseudonocardiales</taxon>
        <taxon>Pseudonocardiaceae</taxon>
        <taxon>Amycolatopsis</taxon>
    </lineage>
</organism>
<accession>A0A5N0UPK9</accession>
<name>A0A5N0UPK9_9PSEU</name>
<evidence type="ECO:0000256" key="1">
    <source>
        <dbReference type="SAM" id="Phobius"/>
    </source>
</evidence>